<organism evidence="2 3">
    <name type="scientific">Cerasibacillus terrae</name>
    <dbReference type="NCBI Taxonomy" id="2498845"/>
    <lineage>
        <taxon>Bacteria</taxon>
        <taxon>Bacillati</taxon>
        <taxon>Bacillota</taxon>
        <taxon>Bacilli</taxon>
        <taxon>Bacillales</taxon>
        <taxon>Bacillaceae</taxon>
        <taxon>Cerasibacillus</taxon>
    </lineage>
</organism>
<proteinExistence type="predicted"/>
<evidence type="ECO:0000313" key="2">
    <source>
        <dbReference type="EMBL" id="TXL65892.1"/>
    </source>
</evidence>
<protein>
    <submittedName>
        <fullName evidence="2">DUF1731 domain-containing protein</fullName>
    </submittedName>
</protein>
<evidence type="ECO:0000259" key="1">
    <source>
        <dbReference type="Pfam" id="PF08338"/>
    </source>
</evidence>
<keyword evidence="3" id="KW-1185">Reference proteome</keyword>
<dbReference type="RefSeq" id="WP_147666563.1">
    <property type="nucleotide sequence ID" value="NZ_VDUW01000003.1"/>
</dbReference>
<comment type="caution">
    <text evidence="2">The sequence shown here is derived from an EMBL/GenBank/DDBJ whole genome shotgun (WGS) entry which is preliminary data.</text>
</comment>
<gene>
    <name evidence="2" type="ORF">FHP05_07015</name>
</gene>
<dbReference type="Proteomes" id="UP000321574">
    <property type="component" value="Unassembled WGS sequence"/>
</dbReference>
<sequence length="39" mass="4473">MNLAGERSQLVLEGQYVIPKKAIDNGYQFMYPTLEDALR</sequence>
<reference evidence="2 3" key="1">
    <citation type="submission" date="2019-06" db="EMBL/GenBank/DDBJ databases">
        <title>Cerasibacillus sp. nov., isolated from maize field.</title>
        <authorList>
            <person name="Lin S.-Y."/>
            <person name="Tsai C.-F."/>
            <person name="Young C.-C."/>
        </authorList>
    </citation>
    <scope>NUCLEOTIDE SEQUENCE [LARGE SCALE GENOMIC DNA]</scope>
    <source>
        <strain evidence="2 3">CC-CFT480</strain>
    </source>
</reference>
<evidence type="ECO:0000313" key="3">
    <source>
        <dbReference type="Proteomes" id="UP000321574"/>
    </source>
</evidence>
<feature type="domain" description="DUF1731" evidence="1">
    <location>
        <begin position="3"/>
        <end position="39"/>
    </location>
</feature>
<dbReference type="InterPro" id="IPR013549">
    <property type="entry name" value="DUF1731"/>
</dbReference>
<dbReference type="Pfam" id="PF08338">
    <property type="entry name" value="DUF1731"/>
    <property type="match status" value="1"/>
</dbReference>
<name>A0A5C8NXE0_9BACI</name>
<dbReference type="OrthoDB" id="9801773at2"/>
<dbReference type="EMBL" id="VDUW01000003">
    <property type="protein sequence ID" value="TXL65892.1"/>
    <property type="molecule type" value="Genomic_DNA"/>
</dbReference>
<accession>A0A5C8NXE0</accession>
<dbReference type="AlphaFoldDB" id="A0A5C8NXE0"/>